<comment type="caution">
    <text evidence="1">The sequence shown here is derived from an EMBL/GenBank/DDBJ whole genome shotgun (WGS) entry which is preliminary data.</text>
</comment>
<organism evidence="1 2">
    <name type="scientific">Flavobacterium hungaricum</name>
    <dbReference type="NCBI Taxonomy" id="2082725"/>
    <lineage>
        <taxon>Bacteria</taxon>
        <taxon>Pseudomonadati</taxon>
        <taxon>Bacteroidota</taxon>
        <taxon>Flavobacteriia</taxon>
        <taxon>Flavobacteriales</taxon>
        <taxon>Flavobacteriaceae</taxon>
        <taxon>Flavobacterium</taxon>
    </lineage>
</organism>
<evidence type="ECO:0000313" key="1">
    <source>
        <dbReference type="EMBL" id="MBE8726120.1"/>
    </source>
</evidence>
<dbReference type="EMBL" id="PRDM01000003">
    <property type="protein sequence ID" value="MBE8726120.1"/>
    <property type="molecule type" value="Genomic_DNA"/>
</dbReference>
<name>A0ABR9TL69_9FLAO</name>
<keyword evidence="2" id="KW-1185">Reference proteome</keyword>
<dbReference type="Proteomes" id="UP000640614">
    <property type="component" value="Unassembled WGS sequence"/>
</dbReference>
<dbReference type="RefSeq" id="WP_194139316.1">
    <property type="nucleotide sequence ID" value="NZ_PRDM01000003.1"/>
</dbReference>
<proteinExistence type="predicted"/>
<sequence>MKASVQYNDKIGHASADIAGINYEQIAQRCNISERYTIVGISLYGTREISVSFFCIDNEESTPGNEVLVKVFPNRDLEVSSVLERLNVTINITDNARYDDPNLDTIREVTIDEDEDEDEDEN</sequence>
<gene>
    <name evidence="1" type="ORF">C4F50_14375</name>
</gene>
<reference evidence="1 2" key="1">
    <citation type="submission" date="2018-07" db="EMBL/GenBank/DDBJ databases">
        <title>Genome assembly of strain KB82.</title>
        <authorList>
            <person name="Kukolya J."/>
            <person name="Horvath B."/>
            <person name="Nagy I."/>
            <person name="Toth A."/>
        </authorList>
    </citation>
    <scope>NUCLEOTIDE SEQUENCE [LARGE SCALE GENOMIC DNA]</scope>
    <source>
        <strain evidence="1 2">Kb82</strain>
    </source>
</reference>
<accession>A0ABR9TL69</accession>
<protein>
    <submittedName>
        <fullName evidence="1">Uncharacterized protein</fullName>
    </submittedName>
</protein>
<evidence type="ECO:0000313" key="2">
    <source>
        <dbReference type="Proteomes" id="UP000640614"/>
    </source>
</evidence>